<reference evidence="3 5" key="2">
    <citation type="submission" date="2017-02" db="EMBL/GenBank/DDBJ databases">
        <title>Amycolatopsis azurea DSM 43854 draft genome.</title>
        <authorList>
            <person name="Mayilraj S."/>
        </authorList>
    </citation>
    <scope>NUCLEOTIDE SEQUENCE [LARGE SCALE GENOMIC DNA]</scope>
    <source>
        <strain evidence="3 5">DSM 43854</strain>
    </source>
</reference>
<dbReference type="CDD" id="cd02966">
    <property type="entry name" value="TlpA_like_family"/>
    <property type="match status" value="1"/>
</dbReference>
<comment type="caution">
    <text evidence="2">The sequence shown here is derived from an EMBL/GenBank/DDBJ whole genome shotgun (WGS) entry which is preliminary data.</text>
</comment>
<dbReference type="Pfam" id="PF00578">
    <property type="entry name" value="AhpC-TSA"/>
    <property type="match status" value="1"/>
</dbReference>
<dbReference type="OrthoDB" id="128449at2"/>
<dbReference type="InterPro" id="IPR036249">
    <property type="entry name" value="Thioredoxin-like_sf"/>
</dbReference>
<dbReference type="SUPFAM" id="SSF52833">
    <property type="entry name" value="Thioredoxin-like"/>
    <property type="match status" value="1"/>
</dbReference>
<dbReference type="PATRIC" id="fig|1238180.3.peg.5077"/>
<dbReference type="Gene3D" id="3.40.30.10">
    <property type="entry name" value="Glutaredoxin"/>
    <property type="match status" value="1"/>
</dbReference>
<gene>
    <name evidence="3" type="ORF">B0293_35750</name>
    <name evidence="2" type="ORF">C791_5162</name>
</gene>
<name>M2PKY6_9PSEU</name>
<evidence type="ECO:0000313" key="4">
    <source>
        <dbReference type="Proteomes" id="UP000014137"/>
    </source>
</evidence>
<dbReference type="GO" id="GO:0016491">
    <property type="term" value="F:oxidoreductase activity"/>
    <property type="evidence" value="ECO:0007669"/>
    <property type="project" value="InterPro"/>
</dbReference>
<dbReference type="InterPro" id="IPR017937">
    <property type="entry name" value="Thioredoxin_CS"/>
</dbReference>
<dbReference type="GO" id="GO:0016209">
    <property type="term" value="F:antioxidant activity"/>
    <property type="evidence" value="ECO:0007669"/>
    <property type="project" value="InterPro"/>
</dbReference>
<dbReference type="Proteomes" id="UP000188551">
    <property type="component" value="Unassembled WGS sequence"/>
</dbReference>
<evidence type="ECO:0000313" key="2">
    <source>
        <dbReference type="EMBL" id="EMD25153.1"/>
    </source>
</evidence>
<feature type="domain" description="Thioredoxin" evidence="1">
    <location>
        <begin position="51"/>
        <end position="180"/>
    </location>
</feature>
<protein>
    <recommendedName>
        <fullName evidence="1">Thioredoxin domain-containing protein</fullName>
    </recommendedName>
</protein>
<dbReference type="Proteomes" id="UP000014137">
    <property type="component" value="Unassembled WGS sequence"/>
</dbReference>
<dbReference type="RefSeq" id="WP_005161206.1">
    <property type="nucleotide sequence ID" value="NZ_ANMG01000050.1"/>
</dbReference>
<dbReference type="EMBL" id="ANMG01000050">
    <property type="protein sequence ID" value="EMD25153.1"/>
    <property type="molecule type" value="Genomic_DNA"/>
</dbReference>
<organism evidence="2 4">
    <name type="scientific">Amycolatopsis azurea DSM 43854</name>
    <dbReference type="NCBI Taxonomy" id="1238180"/>
    <lineage>
        <taxon>Bacteria</taxon>
        <taxon>Bacillati</taxon>
        <taxon>Actinomycetota</taxon>
        <taxon>Actinomycetes</taxon>
        <taxon>Pseudonocardiales</taxon>
        <taxon>Pseudonocardiaceae</taxon>
        <taxon>Amycolatopsis</taxon>
    </lineage>
</organism>
<keyword evidence="5" id="KW-1185">Reference proteome</keyword>
<evidence type="ECO:0000259" key="1">
    <source>
        <dbReference type="PROSITE" id="PS51352"/>
    </source>
</evidence>
<dbReference type="InterPro" id="IPR013766">
    <property type="entry name" value="Thioredoxin_domain"/>
</dbReference>
<accession>M2PKY6</accession>
<dbReference type="AlphaFoldDB" id="M2PKY6"/>
<reference evidence="2 4" key="1">
    <citation type="submission" date="2012-10" db="EMBL/GenBank/DDBJ databases">
        <title>Genome assembly of Amycolatopsis azurea DSM 43854.</title>
        <authorList>
            <person name="Khatri I."/>
            <person name="Kaur I."/>
            <person name="Subramanian S."/>
            <person name="Mayilraj S."/>
        </authorList>
    </citation>
    <scope>NUCLEOTIDE SEQUENCE [LARGE SCALE GENOMIC DNA]</scope>
    <source>
        <strain evidence="2 4">DSM 43854</strain>
    </source>
</reference>
<proteinExistence type="predicted"/>
<evidence type="ECO:0000313" key="5">
    <source>
        <dbReference type="Proteomes" id="UP000188551"/>
    </source>
</evidence>
<dbReference type="PROSITE" id="PS00194">
    <property type="entry name" value="THIOREDOXIN_1"/>
    <property type="match status" value="1"/>
</dbReference>
<dbReference type="EMBL" id="MUXN01000027">
    <property type="protein sequence ID" value="OOC01691.1"/>
    <property type="molecule type" value="Genomic_DNA"/>
</dbReference>
<dbReference type="InterPro" id="IPR000866">
    <property type="entry name" value="AhpC/TSA"/>
</dbReference>
<sequence>MSILTAAVVLVGLLCVLDLLLSFGIIRRLREQNEALKNVRQQAFPEPDIALPAGATIGAFSAVTVGGTELSTADIDGSPALVGFFSPGCEPCKERMPQFIEYATRFEGKVVAIAAGSEEETADMVVRLGEVAEVILELDGGVVHKAFGASGYPALCLVDGDRTMLASGWEMSALPTPATL</sequence>
<evidence type="ECO:0000313" key="3">
    <source>
        <dbReference type="EMBL" id="OOC01691.1"/>
    </source>
</evidence>
<dbReference type="PROSITE" id="PS51352">
    <property type="entry name" value="THIOREDOXIN_2"/>
    <property type="match status" value="1"/>
</dbReference>